<comment type="similarity">
    <text evidence="1">Belongs to the sigma-70 factor family. ECF subfamily.</text>
</comment>
<dbReference type="InterPro" id="IPR036388">
    <property type="entry name" value="WH-like_DNA-bd_sf"/>
</dbReference>
<dbReference type="InterPro" id="IPR013249">
    <property type="entry name" value="RNA_pol_sigma70_r4_t2"/>
</dbReference>
<keyword evidence="5" id="KW-0804">Transcription</keyword>
<dbReference type="Proteomes" id="UP000199677">
    <property type="component" value="Unassembled WGS sequence"/>
</dbReference>
<dbReference type="PANTHER" id="PTHR43133">
    <property type="entry name" value="RNA POLYMERASE ECF-TYPE SIGMA FACTO"/>
    <property type="match status" value="1"/>
</dbReference>
<evidence type="ECO:0000256" key="1">
    <source>
        <dbReference type="ARBA" id="ARBA00010641"/>
    </source>
</evidence>
<reference evidence="9" key="1">
    <citation type="submission" date="2016-10" db="EMBL/GenBank/DDBJ databases">
        <authorList>
            <person name="Varghese N."/>
            <person name="Submissions S."/>
        </authorList>
    </citation>
    <scope>NUCLEOTIDE SEQUENCE [LARGE SCALE GENOMIC DNA]</scope>
    <source>
        <strain evidence="9">CGMCC 1.6494</strain>
    </source>
</reference>
<dbReference type="InterPro" id="IPR014284">
    <property type="entry name" value="RNA_pol_sigma-70_dom"/>
</dbReference>
<evidence type="ECO:0000256" key="5">
    <source>
        <dbReference type="ARBA" id="ARBA00023163"/>
    </source>
</evidence>
<dbReference type="SUPFAM" id="SSF88946">
    <property type="entry name" value="Sigma2 domain of RNA polymerase sigma factors"/>
    <property type="match status" value="1"/>
</dbReference>
<dbReference type="Gene3D" id="1.10.10.10">
    <property type="entry name" value="Winged helix-like DNA-binding domain superfamily/Winged helix DNA-binding domain"/>
    <property type="match status" value="1"/>
</dbReference>
<dbReference type="EMBL" id="FNII01000008">
    <property type="protein sequence ID" value="SDN77631.1"/>
    <property type="molecule type" value="Genomic_DNA"/>
</dbReference>
<dbReference type="RefSeq" id="WP_089706265.1">
    <property type="nucleotide sequence ID" value="NZ_FNII01000008.1"/>
</dbReference>
<keyword evidence="4" id="KW-0238">DNA-binding</keyword>
<dbReference type="PANTHER" id="PTHR43133:SF8">
    <property type="entry name" value="RNA POLYMERASE SIGMA FACTOR HI_1459-RELATED"/>
    <property type="match status" value="1"/>
</dbReference>
<dbReference type="GO" id="GO:0006352">
    <property type="term" value="P:DNA-templated transcription initiation"/>
    <property type="evidence" value="ECO:0007669"/>
    <property type="project" value="InterPro"/>
</dbReference>
<dbReference type="CDD" id="cd06171">
    <property type="entry name" value="Sigma70_r4"/>
    <property type="match status" value="1"/>
</dbReference>
<dbReference type="InterPro" id="IPR013325">
    <property type="entry name" value="RNA_pol_sigma_r2"/>
</dbReference>
<dbReference type="OrthoDB" id="9782108at2"/>
<name>A0A1H0E5S7_9GAMM</name>
<proteinExistence type="inferred from homology"/>
<dbReference type="InterPro" id="IPR007627">
    <property type="entry name" value="RNA_pol_sigma70_r2"/>
</dbReference>
<dbReference type="InterPro" id="IPR014289">
    <property type="entry name" value="RNA_pol_sigma-24-rel"/>
</dbReference>
<keyword evidence="2" id="KW-0805">Transcription regulation</keyword>
<protein>
    <submittedName>
        <fullName evidence="8">RNA polymerase sigma-70 factor, ECF subfamily</fullName>
    </submittedName>
</protein>
<dbReference type="SUPFAM" id="SSF88659">
    <property type="entry name" value="Sigma3 and sigma4 domains of RNA polymerase sigma factors"/>
    <property type="match status" value="1"/>
</dbReference>
<keyword evidence="9" id="KW-1185">Reference proteome</keyword>
<dbReference type="Pfam" id="PF04542">
    <property type="entry name" value="Sigma70_r2"/>
    <property type="match status" value="1"/>
</dbReference>
<accession>A0A1H0E5S7</accession>
<organism evidence="8 9">
    <name type="scientific">Vreelandella arcis</name>
    <dbReference type="NCBI Taxonomy" id="416873"/>
    <lineage>
        <taxon>Bacteria</taxon>
        <taxon>Pseudomonadati</taxon>
        <taxon>Pseudomonadota</taxon>
        <taxon>Gammaproteobacteria</taxon>
        <taxon>Oceanospirillales</taxon>
        <taxon>Halomonadaceae</taxon>
        <taxon>Vreelandella</taxon>
    </lineage>
</organism>
<sequence>MTTATHSPDEHIAALRPKLVAFARLQLRDNAAAEDTVQDTLVTALEKHDTFAGRSAFETWVFGILKNKMLERLRQQGRYVAWQSDDQSDEDALDSLFQDNGRWQASTRPKPWGDPDQVLENKAFWKVLDTCLIALPDNTARVFTMRELMGLSTPEICDVLEITEANCWVILHRARLKLRHCIEKGWLA</sequence>
<keyword evidence="3" id="KW-0731">Sigma factor</keyword>
<dbReference type="InterPro" id="IPR013324">
    <property type="entry name" value="RNA_pol_sigma_r3/r4-like"/>
</dbReference>
<dbReference type="Pfam" id="PF08281">
    <property type="entry name" value="Sigma70_r4_2"/>
    <property type="match status" value="1"/>
</dbReference>
<evidence type="ECO:0000259" key="6">
    <source>
        <dbReference type="Pfam" id="PF04542"/>
    </source>
</evidence>
<dbReference type="NCBIfam" id="TIGR02943">
    <property type="entry name" value="Sig70_famx1"/>
    <property type="match status" value="1"/>
</dbReference>
<evidence type="ECO:0000256" key="2">
    <source>
        <dbReference type="ARBA" id="ARBA00023015"/>
    </source>
</evidence>
<dbReference type="STRING" id="416873.SAMN04487951_10826"/>
<dbReference type="NCBIfam" id="TIGR02937">
    <property type="entry name" value="sigma70-ECF"/>
    <property type="match status" value="1"/>
</dbReference>
<gene>
    <name evidence="8" type="ORF">SAMN04487951_10826</name>
</gene>
<dbReference type="InterPro" id="IPR039425">
    <property type="entry name" value="RNA_pol_sigma-70-like"/>
</dbReference>
<evidence type="ECO:0000256" key="3">
    <source>
        <dbReference type="ARBA" id="ARBA00023082"/>
    </source>
</evidence>
<feature type="domain" description="RNA polymerase sigma-70 region 2" evidence="6">
    <location>
        <begin position="12"/>
        <end position="78"/>
    </location>
</feature>
<dbReference type="Gene3D" id="1.10.1740.10">
    <property type="match status" value="1"/>
</dbReference>
<feature type="domain" description="RNA polymerase sigma factor 70 region 4 type 2" evidence="7">
    <location>
        <begin position="128"/>
        <end position="178"/>
    </location>
</feature>
<evidence type="ECO:0000313" key="9">
    <source>
        <dbReference type="Proteomes" id="UP000199677"/>
    </source>
</evidence>
<evidence type="ECO:0000259" key="7">
    <source>
        <dbReference type="Pfam" id="PF08281"/>
    </source>
</evidence>
<evidence type="ECO:0000313" key="8">
    <source>
        <dbReference type="EMBL" id="SDN77631.1"/>
    </source>
</evidence>
<dbReference type="GO" id="GO:0003677">
    <property type="term" value="F:DNA binding"/>
    <property type="evidence" value="ECO:0007669"/>
    <property type="project" value="UniProtKB-KW"/>
</dbReference>
<evidence type="ECO:0000256" key="4">
    <source>
        <dbReference type="ARBA" id="ARBA00023125"/>
    </source>
</evidence>
<dbReference type="AlphaFoldDB" id="A0A1H0E5S7"/>
<dbReference type="GO" id="GO:0016987">
    <property type="term" value="F:sigma factor activity"/>
    <property type="evidence" value="ECO:0007669"/>
    <property type="project" value="UniProtKB-KW"/>
</dbReference>